<dbReference type="Proteomes" id="UP000814128">
    <property type="component" value="Unassembled WGS sequence"/>
</dbReference>
<organism evidence="1 2">
    <name type="scientific">Vararia minispora EC-137</name>
    <dbReference type="NCBI Taxonomy" id="1314806"/>
    <lineage>
        <taxon>Eukaryota</taxon>
        <taxon>Fungi</taxon>
        <taxon>Dikarya</taxon>
        <taxon>Basidiomycota</taxon>
        <taxon>Agaricomycotina</taxon>
        <taxon>Agaricomycetes</taxon>
        <taxon>Russulales</taxon>
        <taxon>Lachnocladiaceae</taxon>
        <taxon>Vararia</taxon>
    </lineage>
</organism>
<comment type="caution">
    <text evidence="1">The sequence shown here is derived from an EMBL/GenBank/DDBJ whole genome shotgun (WGS) entry which is preliminary data.</text>
</comment>
<gene>
    <name evidence="1" type="ORF">K488DRAFT_84058</name>
</gene>
<reference evidence="1" key="1">
    <citation type="submission" date="2021-02" db="EMBL/GenBank/DDBJ databases">
        <authorList>
            <consortium name="DOE Joint Genome Institute"/>
            <person name="Ahrendt S."/>
            <person name="Looney B.P."/>
            <person name="Miyauchi S."/>
            <person name="Morin E."/>
            <person name="Drula E."/>
            <person name="Courty P.E."/>
            <person name="Chicoki N."/>
            <person name="Fauchery L."/>
            <person name="Kohler A."/>
            <person name="Kuo A."/>
            <person name="Labutti K."/>
            <person name="Pangilinan J."/>
            <person name="Lipzen A."/>
            <person name="Riley R."/>
            <person name="Andreopoulos W."/>
            <person name="He G."/>
            <person name="Johnson J."/>
            <person name="Barry K.W."/>
            <person name="Grigoriev I.V."/>
            <person name="Nagy L."/>
            <person name="Hibbett D."/>
            <person name="Henrissat B."/>
            <person name="Matheny P.B."/>
            <person name="Labbe J."/>
            <person name="Martin F."/>
        </authorList>
    </citation>
    <scope>NUCLEOTIDE SEQUENCE</scope>
    <source>
        <strain evidence="1">EC-137</strain>
    </source>
</reference>
<dbReference type="EMBL" id="MU273502">
    <property type="protein sequence ID" value="KAI0034329.1"/>
    <property type="molecule type" value="Genomic_DNA"/>
</dbReference>
<sequence>MEVIAKELAEYLVHEKFKEAQADDDSRFLVGIIGIPASGKSTLAALVTSKVNELFVASRLPYSSILVGLDGWHLTRSQLDAMDNPNLAHDRRGIHWTFDADGYVSFVSSLRTPISQLPSGASVITAPSFDHALKDPIPHAVHITPKHRIVIIEGLYAFLSIEPWCKAGSLLNERWYIEIDPEKAARRLIRRHVATGVAKDLTEAQWRSDENDMPNGRFIISHMLQPTRIISSQDDPTITLE</sequence>
<protein>
    <submittedName>
        <fullName evidence="1">P-loop containing nucleoside triphosphate hydrolase protein</fullName>
    </submittedName>
</protein>
<keyword evidence="1" id="KW-0378">Hydrolase</keyword>
<evidence type="ECO:0000313" key="1">
    <source>
        <dbReference type="EMBL" id="KAI0034329.1"/>
    </source>
</evidence>
<proteinExistence type="predicted"/>
<reference evidence="1" key="2">
    <citation type="journal article" date="2022" name="New Phytol.">
        <title>Evolutionary transition to the ectomycorrhizal habit in the genomes of a hyperdiverse lineage of mushroom-forming fungi.</title>
        <authorList>
            <person name="Looney B."/>
            <person name="Miyauchi S."/>
            <person name="Morin E."/>
            <person name="Drula E."/>
            <person name="Courty P.E."/>
            <person name="Kohler A."/>
            <person name="Kuo A."/>
            <person name="LaButti K."/>
            <person name="Pangilinan J."/>
            <person name="Lipzen A."/>
            <person name="Riley R."/>
            <person name="Andreopoulos W."/>
            <person name="He G."/>
            <person name="Johnson J."/>
            <person name="Nolan M."/>
            <person name="Tritt A."/>
            <person name="Barry K.W."/>
            <person name="Grigoriev I.V."/>
            <person name="Nagy L.G."/>
            <person name="Hibbett D."/>
            <person name="Henrissat B."/>
            <person name="Matheny P.B."/>
            <person name="Labbe J."/>
            <person name="Martin F.M."/>
        </authorList>
    </citation>
    <scope>NUCLEOTIDE SEQUENCE</scope>
    <source>
        <strain evidence="1">EC-137</strain>
    </source>
</reference>
<name>A0ACB8QR21_9AGAM</name>
<accession>A0ACB8QR21</accession>
<evidence type="ECO:0000313" key="2">
    <source>
        <dbReference type="Proteomes" id="UP000814128"/>
    </source>
</evidence>
<keyword evidence="2" id="KW-1185">Reference proteome</keyword>